<dbReference type="NCBIfam" id="TIGR01484">
    <property type="entry name" value="HAD-SF-IIB"/>
    <property type="match status" value="1"/>
</dbReference>
<protein>
    <submittedName>
        <fullName evidence="1">Sugar phosphatase YidA</fullName>
        <ecNumber evidence="1">3.1.3.23</ecNumber>
    </submittedName>
</protein>
<dbReference type="AlphaFoldDB" id="A0A162J537"/>
<organism evidence="1 2">
    <name type="scientific">Clostridium ljungdahlii</name>
    <dbReference type="NCBI Taxonomy" id="1538"/>
    <lineage>
        <taxon>Bacteria</taxon>
        <taxon>Bacillati</taxon>
        <taxon>Bacillota</taxon>
        <taxon>Clostridia</taxon>
        <taxon>Eubacteriales</taxon>
        <taxon>Clostridiaceae</taxon>
        <taxon>Clostridium</taxon>
    </lineage>
</organism>
<keyword evidence="1" id="KW-0378">Hydrolase</keyword>
<dbReference type="PATRIC" id="fig|1538.10.peg.243"/>
<reference evidence="1 2" key="1">
    <citation type="journal article" date="2015" name="Biotechnol. Bioeng.">
        <title>Genome sequence and phenotypic characterization of Caulobacter segnis.</title>
        <authorList>
            <person name="Patel S."/>
            <person name="Fletcher B."/>
            <person name="Scott D.C."/>
            <person name="Ely B."/>
        </authorList>
    </citation>
    <scope>NUCLEOTIDE SEQUENCE [LARGE SCALE GENOMIC DNA]</scope>
    <source>
        <strain evidence="1 2">ERI-2</strain>
    </source>
</reference>
<gene>
    <name evidence="1" type="primary">yidA_2</name>
    <name evidence="1" type="ORF">WY13_01339</name>
</gene>
<dbReference type="SFLD" id="SFLDG01140">
    <property type="entry name" value="C2.B:_Phosphomannomutase_and_P"/>
    <property type="match status" value="1"/>
</dbReference>
<dbReference type="Pfam" id="PF08282">
    <property type="entry name" value="Hydrolase_3"/>
    <property type="match status" value="1"/>
</dbReference>
<name>A0A162J537_9CLOT</name>
<dbReference type="SFLD" id="SFLDS00003">
    <property type="entry name" value="Haloacid_Dehalogenase"/>
    <property type="match status" value="1"/>
</dbReference>
<dbReference type="GO" id="GO:0005829">
    <property type="term" value="C:cytosol"/>
    <property type="evidence" value="ECO:0007669"/>
    <property type="project" value="TreeGrafter"/>
</dbReference>
<dbReference type="GO" id="GO:0050308">
    <property type="term" value="F:sugar-phosphatase activity"/>
    <property type="evidence" value="ECO:0007669"/>
    <property type="project" value="UniProtKB-EC"/>
</dbReference>
<dbReference type="InterPro" id="IPR036412">
    <property type="entry name" value="HAD-like_sf"/>
</dbReference>
<dbReference type="GO" id="GO:0000287">
    <property type="term" value="F:magnesium ion binding"/>
    <property type="evidence" value="ECO:0007669"/>
    <property type="project" value="TreeGrafter"/>
</dbReference>
<dbReference type="CDD" id="cd07516">
    <property type="entry name" value="HAD_Pase"/>
    <property type="match status" value="1"/>
</dbReference>
<dbReference type="InterPro" id="IPR006379">
    <property type="entry name" value="HAD-SF_hydro_IIB"/>
</dbReference>
<accession>A0A162J537</accession>
<dbReference type="PROSITE" id="PS01229">
    <property type="entry name" value="COF_2"/>
    <property type="match status" value="1"/>
</dbReference>
<proteinExistence type="predicted"/>
<dbReference type="PANTHER" id="PTHR10000:SF8">
    <property type="entry name" value="HAD SUPERFAMILY HYDROLASE-LIKE, TYPE 3"/>
    <property type="match status" value="1"/>
</dbReference>
<dbReference type="Gene3D" id="3.40.50.1000">
    <property type="entry name" value="HAD superfamily/HAD-like"/>
    <property type="match status" value="1"/>
</dbReference>
<dbReference type="PANTHER" id="PTHR10000">
    <property type="entry name" value="PHOSPHOSERINE PHOSPHATASE"/>
    <property type="match status" value="1"/>
</dbReference>
<dbReference type="InterPro" id="IPR000150">
    <property type="entry name" value="Cof"/>
</dbReference>
<dbReference type="EMBL" id="LITT01000011">
    <property type="protein sequence ID" value="OAA90435.1"/>
    <property type="molecule type" value="Genomic_DNA"/>
</dbReference>
<dbReference type="EC" id="3.1.3.23" evidence="1"/>
<evidence type="ECO:0000313" key="2">
    <source>
        <dbReference type="Proteomes" id="UP000077407"/>
    </source>
</evidence>
<dbReference type="Proteomes" id="UP000077407">
    <property type="component" value="Unassembled WGS sequence"/>
</dbReference>
<dbReference type="InterPro" id="IPR023214">
    <property type="entry name" value="HAD_sf"/>
</dbReference>
<sequence length="293" mass="33241">MYKIVFIDMDGTLLKDNKSISNENKQTIKAATKKDVKIVLCTGRPIDGIKHHLSDLNLIANDQYSVTCTGANVQNNTEDKIIFQSPFNSKDLEYLYNMAEDLKLDLCFYNDGTYSVYKNNLYGKLESVANNTKYEITEFKDLVKRNNILKVNLINENSDVLENYVHHFGFDMSPYSNFKFRSTYDKNLLLSNSLPQHFYENFSVLKTCTYTFEVLSKNTNKGTGVKKLCQYLDIPSNEVICIGDSPNDLDMLKCAGLPVAMGNASDEIKHAADYITLTNEENGVANVLEKFVL</sequence>
<dbReference type="RefSeq" id="WP_063554884.1">
    <property type="nucleotide sequence ID" value="NZ_LITT01000011.1"/>
</dbReference>
<comment type="caution">
    <text evidence="1">The sequence shown here is derived from an EMBL/GenBank/DDBJ whole genome shotgun (WGS) entry which is preliminary data.</text>
</comment>
<dbReference type="NCBIfam" id="TIGR00099">
    <property type="entry name" value="Cof-subfamily"/>
    <property type="match status" value="1"/>
</dbReference>
<dbReference type="SFLD" id="SFLDG01144">
    <property type="entry name" value="C2.B.4:_PGP_Like"/>
    <property type="match status" value="1"/>
</dbReference>
<evidence type="ECO:0000313" key="1">
    <source>
        <dbReference type="EMBL" id="OAA90435.1"/>
    </source>
</evidence>
<dbReference type="SUPFAM" id="SSF56784">
    <property type="entry name" value="HAD-like"/>
    <property type="match status" value="1"/>
</dbReference>
<dbReference type="OrthoDB" id="9781413at2"/>
<dbReference type="Gene3D" id="3.30.1240.10">
    <property type="match status" value="1"/>
</dbReference>